<evidence type="ECO:0000256" key="2">
    <source>
        <dbReference type="ARBA" id="ARBA00022448"/>
    </source>
</evidence>
<evidence type="ECO:0000259" key="11">
    <source>
        <dbReference type="PROSITE" id="PS50929"/>
    </source>
</evidence>
<dbReference type="PROSITE" id="PS50893">
    <property type="entry name" value="ABC_TRANSPORTER_2"/>
    <property type="match status" value="1"/>
</dbReference>
<evidence type="ECO:0000256" key="7">
    <source>
        <dbReference type="ARBA" id="ARBA00022989"/>
    </source>
</evidence>
<feature type="transmembrane region" description="Helical" evidence="9">
    <location>
        <begin position="273"/>
        <end position="296"/>
    </location>
</feature>
<dbReference type="GO" id="GO:0005524">
    <property type="term" value="F:ATP binding"/>
    <property type="evidence" value="ECO:0007669"/>
    <property type="project" value="UniProtKB-KW"/>
</dbReference>
<evidence type="ECO:0000256" key="6">
    <source>
        <dbReference type="ARBA" id="ARBA00022840"/>
    </source>
</evidence>
<evidence type="ECO:0000313" key="13">
    <source>
        <dbReference type="Proteomes" id="UP000029095"/>
    </source>
</evidence>
<dbReference type="Proteomes" id="UP000029095">
    <property type="component" value="Unassembled WGS sequence"/>
</dbReference>
<dbReference type="InterPro" id="IPR011527">
    <property type="entry name" value="ABC1_TM_dom"/>
</dbReference>
<evidence type="ECO:0000256" key="5">
    <source>
        <dbReference type="ARBA" id="ARBA00022741"/>
    </source>
</evidence>
<dbReference type="Gene3D" id="3.40.50.300">
    <property type="entry name" value="P-loop containing nucleotide triphosphate hydrolases"/>
    <property type="match status" value="1"/>
</dbReference>
<dbReference type="InterPro" id="IPR039421">
    <property type="entry name" value="Type_1_exporter"/>
</dbReference>
<dbReference type="PROSITE" id="PS50929">
    <property type="entry name" value="ABC_TM1F"/>
    <property type="match status" value="1"/>
</dbReference>
<name>A0A086MQR4_9ACTN</name>
<dbReference type="CDD" id="cd18548">
    <property type="entry name" value="ABC_6TM_Tm287_like"/>
    <property type="match status" value="1"/>
</dbReference>
<evidence type="ECO:0000256" key="1">
    <source>
        <dbReference type="ARBA" id="ARBA00004651"/>
    </source>
</evidence>
<reference evidence="12 13" key="1">
    <citation type="submission" date="2014-05" db="EMBL/GenBank/DDBJ databases">
        <title>Complete genome sequence of the Streptomyces mutabilis TRM45540.</title>
        <authorList>
            <person name="Luo X."/>
            <person name="Zhang L."/>
        </authorList>
    </citation>
    <scope>NUCLEOTIDE SEQUENCE [LARGE SCALE GENOMIC DNA]</scope>
    <source>
        <strain evidence="12 13">TRM45540</strain>
    </source>
</reference>
<comment type="caution">
    <text evidence="12">The sequence shown here is derived from an EMBL/GenBank/DDBJ whole genome shotgun (WGS) entry which is preliminary data.</text>
</comment>
<feature type="domain" description="ABC transmembrane type-1" evidence="11">
    <location>
        <begin position="18"/>
        <end position="300"/>
    </location>
</feature>
<dbReference type="InterPro" id="IPR027417">
    <property type="entry name" value="P-loop_NTPase"/>
</dbReference>
<gene>
    <name evidence="12" type="ORF">FM21_35825</name>
</gene>
<dbReference type="Pfam" id="PF00005">
    <property type="entry name" value="ABC_tran"/>
    <property type="match status" value="1"/>
</dbReference>
<keyword evidence="4 9" id="KW-0812">Transmembrane</keyword>
<evidence type="ECO:0000256" key="4">
    <source>
        <dbReference type="ARBA" id="ARBA00022692"/>
    </source>
</evidence>
<dbReference type="PROSITE" id="PS00211">
    <property type="entry name" value="ABC_TRANSPORTER_1"/>
    <property type="match status" value="1"/>
</dbReference>
<keyword evidence="7 9" id="KW-1133">Transmembrane helix</keyword>
<dbReference type="PANTHER" id="PTHR43394:SF1">
    <property type="entry name" value="ATP-BINDING CASSETTE SUB-FAMILY B MEMBER 10, MITOCHONDRIAL"/>
    <property type="match status" value="1"/>
</dbReference>
<dbReference type="Pfam" id="PF00664">
    <property type="entry name" value="ABC_membrane"/>
    <property type="match status" value="1"/>
</dbReference>
<comment type="subcellular location">
    <subcellularLocation>
        <location evidence="1">Cell membrane</location>
        <topology evidence="1">Multi-pass membrane protein</topology>
    </subcellularLocation>
</comment>
<dbReference type="InterPro" id="IPR003593">
    <property type="entry name" value="AAA+_ATPase"/>
</dbReference>
<dbReference type="GO" id="GO:0005886">
    <property type="term" value="C:plasma membrane"/>
    <property type="evidence" value="ECO:0007669"/>
    <property type="project" value="UniProtKB-SubCell"/>
</dbReference>
<dbReference type="FunFam" id="3.40.50.300:FF:000854">
    <property type="entry name" value="Multidrug ABC transporter ATP-binding protein"/>
    <property type="match status" value="1"/>
</dbReference>
<feature type="transmembrane region" description="Helical" evidence="9">
    <location>
        <begin position="133"/>
        <end position="151"/>
    </location>
</feature>
<keyword evidence="3" id="KW-1003">Cell membrane</keyword>
<evidence type="ECO:0000256" key="9">
    <source>
        <dbReference type="SAM" id="Phobius"/>
    </source>
</evidence>
<dbReference type="InterPro" id="IPR017871">
    <property type="entry name" value="ABC_transporter-like_CS"/>
</dbReference>
<dbReference type="SUPFAM" id="SSF52540">
    <property type="entry name" value="P-loop containing nucleoside triphosphate hydrolases"/>
    <property type="match status" value="1"/>
</dbReference>
<dbReference type="InterPro" id="IPR003439">
    <property type="entry name" value="ABC_transporter-like_ATP-bd"/>
</dbReference>
<dbReference type="HOGENOM" id="CLU_000604_84_3_11"/>
<organism evidence="12 13">
    <name type="scientific">Streptomyces mutabilis</name>
    <dbReference type="NCBI Taxonomy" id="67332"/>
    <lineage>
        <taxon>Bacteria</taxon>
        <taxon>Bacillati</taxon>
        <taxon>Actinomycetota</taxon>
        <taxon>Actinomycetes</taxon>
        <taxon>Kitasatosporales</taxon>
        <taxon>Streptomycetaceae</taxon>
        <taxon>Streptomyces</taxon>
    </lineage>
</organism>
<keyword evidence="13" id="KW-1185">Reference proteome</keyword>
<dbReference type="STRING" id="1915400.FM21_35825"/>
<feature type="domain" description="ABC transporter" evidence="10">
    <location>
        <begin position="334"/>
        <end position="569"/>
    </location>
</feature>
<evidence type="ECO:0000256" key="8">
    <source>
        <dbReference type="ARBA" id="ARBA00023136"/>
    </source>
</evidence>
<feature type="transmembrane region" description="Helical" evidence="9">
    <location>
        <begin position="157"/>
        <end position="177"/>
    </location>
</feature>
<dbReference type="GO" id="GO:0015421">
    <property type="term" value="F:ABC-type oligopeptide transporter activity"/>
    <property type="evidence" value="ECO:0007669"/>
    <property type="project" value="TreeGrafter"/>
</dbReference>
<dbReference type="SUPFAM" id="SSF90123">
    <property type="entry name" value="ABC transporter transmembrane region"/>
    <property type="match status" value="1"/>
</dbReference>
<evidence type="ECO:0000256" key="3">
    <source>
        <dbReference type="ARBA" id="ARBA00022475"/>
    </source>
</evidence>
<dbReference type="RefSeq" id="WP_043386528.1">
    <property type="nucleotide sequence ID" value="NZ_KN039952.1"/>
</dbReference>
<keyword evidence="6" id="KW-0067">ATP-binding</keyword>
<dbReference type="EMBL" id="JNFQ01000009">
    <property type="protein sequence ID" value="KFG71232.1"/>
    <property type="molecule type" value="Genomic_DNA"/>
</dbReference>
<sequence>MLLRLLRTCLRPYRTWVALTVALQIVQTLALLMLPTLSAQVIDRGLLVGSLRGIVWLGAAMLLVVVVQLAARLGAEYFAARAATAVGRDLRSAMFRHVQRFSTHDVGRFGTSSLATRTLNDVQQVQTLTADGLSSIITAPIMCVVSVVLALRQDLPLALVVIVLIPVTTVVVAMILVRMSRLYDRIQVGMDNMSRLFREQITGVRVVRAFVRDRHEQERFGAVNTEMFLLTRRVRRLAAGMFPLVWLLGNGFTVVVAWIGAKRIASGALQVGALSAFLGYIVLVLTSMVIAMYVMLTVPRAAAAARRIRDVLDTDPEMTTPSRPVVSRPRPGHLELRGVGFRYPGAEEPFLHDIDLVAGPGRTVAVIGGTGSGKTTLLNLVLRMFDATTGTVLVDGVDVRELDDDARSLAVGLVAQQPYLFAGTVASNLRWGNENATDAELWHALEITQAREFVAAMPGGLQAEITQGGTNVSGGQRQRLALARTLLRRPGIYLFDDCFSGLDAATDLAVRSALAPELADATVVIVAQRVGSIRNADLILVLEDGRVVGRGTHEQLLAENGTYQEIVRSQLDSAEEAA</sequence>
<protein>
    <submittedName>
        <fullName evidence="12">Multidrug ABC transporter ATPase</fullName>
    </submittedName>
</protein>
<feature type="transmembrane region" description="Helical" evidence="9">
    <location>
        <begin position="54"/>
        <end position="71"/>
    </location>
</feature>
<proteinExistence type="predicted"/>
<keyword evidence="2" id="KW-0813">Transport</keyword>
<dbReference type="GO" id="GO:0016887">
    <property type="term" value="F:ATP hydrolysis activity"/>
    <property type="evidence" value="ECO:0007669"/>
    <property type="project" value="InterPro"/>
</dbReference>
<feature type="transmembrane region" description="Helical" evidence="9">
    <location>
        <begin position="237"/>
        <end position="261"/>
    </location>
</feature>
<evidence type="ECO:0000313" key="12">
    <source>
        <dbReference type="EMBL" id="KFG71232.1"/>
    </source>
</evidence>
<dbReference type="Gene3D" id="1.20.1560.10">
    <property type="entry name" value="ABC transporter type 1, transmembrane domain"/>
    <property type="match status" value="1"/>
</dbReference>
<accession>A0A086MQR4</accession>
<dbReference type="InterPro" id="IPR036640">
    <property type="entry name" value="ABC1_TM_sf"/>
</dbReference>
<dbReference type="AlphaFoldDB" id="A0A086MQR4"/>
<keyword evidence="5" id="KW-0547">Nucleotide-binding</keyword>
<dbReference type="PANTHER" id="PTHR43394">
    <property type="entry name" value="ATP-DEPENDENT PERMEASE MDL1, MITOCHONDRIAL"/>
    <property type="match status" value="1"/>
</dbReference>
<keyword evidence="8 9" id="KW-0472">Membrane</keyword>
<evidence type="ECO:0000259" key="10">
    <source>
        <dbReference type="PROSITE" id="PS50893"/>
    </source>
</evidence>
<dbReference type="SMART" id="SM00382">
    <property type="entry name" value="AAA"/>
    <property type="match status" value="1"/>
</dbReference>